<dbReference type="InterPro" id="IPR007231">
    <property type="entry name" value="Nucleoporin_int_Nup93/Nic96"/>
</dbReference>
<dbReference type="PANTHER" id="PTHR11225:SF4">
    <property type="entry name" value="NUCLEAR PORE COMPLEX PROTEIN NUP93"/>
    <property type="match status" value="1"/>
</dbReference>
<keyword evidence="4" id="KW-0472">Membrane</keyword>
<keyword evidence="4" id="KW-0509">mRNA transport</keyword>
<dbReference type="PANTHER" id="PTHR11225">
    <property type="entry name" value="NUCLEAR PORE COMPLEX PROTEIN NUP93 NUCLEOPORIN NUP93 DEAD EYE PROTEIN"/>
    <property type="match status" value="1"/>
</dbReference>
<keyword evidence="4" id="KW-0811">Translocation</keyword>
<dbReference type="Pfam" id="PF04097">
    <property type="entry name" value="Nic96"/>
    <property type="match status" value="1"/>
</dbReference>
<accession>A0A8K0JMU1</accession>
<dbReference type="GO" id="GO:0016973">
    <property type="term" value="P:poly(A)+ mRNA export from nucleus"/>
    <property type="evidence" value="ECO:0007669"/>
    <property type="project" value="TreeGrafter"/>
</dbReference>
<evidence type="ECO:0000313" key="5">
    <source>
        <dbReference type="EMBL" id="KAG7561877.1"/>
    </source>
</evidence>
<keyword evidence="3 4" id="KW-0539">Nucleus</keyword>
<evidence type="ECO:0000256" key="4">
    <source>
        <dbReference type="RuleBase" id="RU364035"/>
    </source>
</evidence>
<keyword evidence="6" id="KW-1185">Reference proteome</keyword>
<dbReference type="GO" id="GO:0017056">
    <property type="term" value="F:structural constituent of nuclear pore"/>
    <property type="evidence" value="ECO:0007669"/>
    <property type="project" value="InterPro"/>
</dbReference>
<organism evidence="5 6">
    <name type="scientific">Filobasidium floriforme</name>
    <dbReference type="NCBI Taxonomy" id="5210"/>
    <lineage>
        <taxon>Eukaryota</taxon>
        <taxon>Fungi</taxon>
        <taxon>Dikarya</taxon>
        <taxon>Basidiomycota</taxon>
        <taxon>Agaricomycotina</taxon>
        <taxon>Tremellomycetes</taxon>
        <taxon>Filobasidiales</taxon>
        <taxon>Filobasidiaceae</taxon>
        <taxon>Filobasidium</taxon>
    </lineage>
</organism>
<evidence type="ECO:0000256" key="1">
    <source>
        <dbReference type="ARBA" id="ARBA00004259"/>
    </source>
</evidence>
<dbReference type="EMBL" id="JABELV010000044">
    <property type="protein sequence ID" value="KAG7561877.1"/>
    <property type="molecule type" value="Genomic_DNA"/>
</dbReference>
<dbReference type="Proteomes" id="UP000812966">
    <property type="component" value="Unassembled WGS sequence"/>
</dbReference>
<protein>
    <recommendedName>
        <fullName evidence="4">Nuclear pore protein</fullName>
    </recommendedName>
</protein>
<comment type="similarity">
    <text evidence="2 4">Belongs to the nucleoporin interacting component (NIC) family.</text>
</comment>
<evidence type="ECO:0000313" key="6">
    <source>
        <dbReference type="Proteomes" id="UP000812966"/>
    </source>
</evidence>
<reference evidence="5" key="1">
    <citation type="submission" date="2020-04" db="EMBL/GenBank/DDBJ databases">
        <title>Analysis of mating type loci in Filobasidium floriforme.</title>
        <authorList>
            <person name="Nowrousian M."/>
        </authorList>
    </citation>
    <scope>NUCLEOTIDE SEQUENCE</scope>
    <source>
        <strain evidence="5">CBS 6242</strain>
    </source>
</reference>
<comment type="subcellular location">
    <subcellularLocation>
        <location evidence="1">Nucleus envelope</location>
    </subcellularLocation>
    <subcellularLocation>
        <location evidence="4">Nucleus</location>
        <location evidence="4">Nuclear pore complex</location>
    </subcellularLocation>
</comment>
<evidence type="ECO:0000256" key="3">
    <source>
        <dbReference type="ARBA" id="ARBA00023242"/>
    </source>
</evidence>
<name>A0A8K0JMU1_9TREE</name>
<gene>
    <name evidence="5" type="ORF">FFLO_02694</name>
</gene>
<keyword evidence="4" id="KW-0653">Protein transport</keyword>
<dbReference type="GO" id="GO:0005643">
    <property type="term" value="C:nuclear pore"/>
    <property type="evidence" value="ECO:0007669"/>
    <property type="project" value="UniProtKB-SubCell"/>
</dbReference>
<keyword evidence="4" id="KW-0906">Nuclear pore complex</keyword>
<proteinExistence type="inferred from homology"/>
<dbReference type="AlphaFoldDB" id="A0A8K0JMU1"/>
<comment type="caution">
    <text evidence="5">The sequence shown here is derived from an EMBL/GenBank/DDBJ whole genome shotgun (WGS) entry which is preliminary data.</text>
</comment>
<sequence length="964" mass="106641">MSSLQALANESYGLLPPGSRLEGIPQLNSGIEDVLSGSAKLAKARAGLGLVGRGGASGLRSSTNNVASGSNVDGGAAYLLAIHGINAPSLSSQINQFSQTLPTTAQTTSAAPQSSHNDAPLVPLPTFLQQHKEKIILSAISDTLRRAVRDSEERWIDRCDREWKSQRAKILEEMGVGNSSGAQAALGESTMGRSRFGQSTMKPNFSASTMGGLNQSTRSSNASNALEAVKAQQKMMQYDSVVKALNSRRKEKKPFPIINYMKGQVSSEKESDLGATYTLLSQLLSESADGSAPGERAYAKGYMAEDQSRERCEVLTKLISNGTAWLERAFAAHVDKVLSEKVKEIQVGGVPGFRSKVSAYVMYNYEKRSNPLSVRLEKVANSFFWVEVFYLMRGGQTDDALELAQEKQHAMPRKDRNFAGLFRAWVNSADRTLPAELRTAFETDFNARIKHNLEKGDPFKYAVYKLLGRQEIHKKNIPDVIQHTEDWMWFQLSLVREVPSVGSGLAGKNAGYSLKDLGALVVKYGEADLKEGKVRSMVYFQRLLMTAQFEKAIAFLYEDDKEIDAVHFAIALTYYGLLRVPDARTQSETEIFTGKAASTPLTANSFMSASGVPLNTVDVVYCNFARLIQRYVRNFVRVDTPAALQYVYLLSLNADAPGTTGEEQVQACWDMIQAVILETRSYNLVLNEKAADGQSIPSVLMCDVKLVKVRNPDESVRDLIARLAASAPADLPLNDRIELYKLAGQYDRIMAAINKQLSDSLDQPGTGAEAEGQDDLLAFVRFKLDELRREGVQVGSAGQTAANQLQKLREAKGWTEKADYEKALAAVQATELIPLDRDVPGITRAAEDFKHVDDNITRKIDKVLVMTMNAIFELNQRAKSDQTAGDRQDRMQRLRKQERALMMFAGMLRYRLSSETYAQLAHYGMSIIACIVSRLGKLIFTLHNRRILLRCTLASQLYSYVMMS</sequence>
<evidence type="ECO:0000256" key="2">
    <source>
        <dbReference type="ARBA" id="ARBA00010186"/>
    </source>
</evidence>
<keyword evidence="4" id="KW-0813">Transport</keyword>
<dbReference type="GO" id="GO:0006606">
    <property type="term" value="P:protein import into nucleus"/>
    <property type="evidence" value="ECO:0007669"/>
    <property type="project" value="TreeGrafter"/>
</dbReference>